<dbReference type="InterPro" id="IPR050745">
    <property type="entry name" value="Multifunctional_regulatory"/>
</dbReference>
<dbReference type="PROSITE" id="PS50297">
    <property type="entry name" value="ANK_REP_REGION"/>
    <property type="match status" value="1"/>
</dbReference>
<sequence length="116" mass="12218">MNPLLRMAIIAGVEVAVKLHIARGDDLDARDRGGATPLMLASARRKKGVVQLLLAAGAKPELLDPEGKDALAYAEKAECAHCIDLLREALGSNGQANETYASDKGLSLASESPRIL</sequence>
<protein>
    <submittedName>
        <fullName evidence="4">Uncharacterized protein</fullName>
    </submittedName>
</protein>
<accession>A0A1S2V2B7</accession>
<dbReference type="PANTHER" id="PTHR24189">
    <property type="entry name" value="MYOTROPHIN"/>
    <property type="match status" value="1"/>
</dbReference>
<proteinExistence type="predicted"/>
<dbReference type="InterPro" id="IPR002110">
    <property type="entry name" value="Ankyrin_rpt"/>
</dbReference>
<evidence type="ECO:0000256" key="2">
    <source>
        <dbReference type="ARBA" id="ARBA00023043"/>
    </source>
</evidence>
<evidence type="ECO:0000256" key="3">
    <source>
        <dbReference type="PROSITE-ProRule" id="PRU00023"/>
    </source>
</evidence>
<dbReference type="SUPFAM" id="SSF48403">
    <property type="entry name" value="Ankyrin repeat"/>
    <property type="match status" value="1"/>
</dbReference>
<evidence type="ECO:0000256" key="1">
    <source>
        <dbReference type="ARBA" id="ARBA00022737"/>
    </source>
</evidence>
<dbReference type="Pfam" id="PF12796">
    <property type="entry name" value="Ank_2"/>
    <property type="match status" value="1"/>
</dbReference>
<dbReference type="InterPro" id="IPR036770">
    <property type="entry name" value="Ankyrin_rpt-contain_sf"/>
</dbReference>
<dbReference type="AlphaFoldDB" id="A0A1S2V2B7"/>
<dbReference type="EMBL" id="MDDR01000025">
    <property type="protein sequence ID" value="OIN52857.1"/>
    <property type="molecule type" value="Genomic_DNA"/>
</dbReference>
<comment type="caution">
    <text evidence="4">The sequence shown here is derived from an EMBL/GenBank/DDBJ whole genome shotgun (WGS) entry which is preliminary data.</text>
</comment>
<gene>
    <name evidence="4" type="ORF">BFL40_13655</name>
</gene>
<keyword evidence="2 3" id="KW-0040">ANK repeat</keyword>
<reference evidence="4 5" key="1">
    <citation type="submission" date="2016-08" db="EMBL/GenBank/DDBJ databases">
        <title>Draft genome sequence of Pseudomonas costantinii LMG 22119, type strain isolated from cultivated mushroom (Agaricus bisporus) sporophores.</title>
        <authorList>
            <person name="Tambong J.T."/>
        </authorList>
    </citation>
    <scope>NUCLEOTIDE SEQUENCE [LARGE SCALE GENOMIC DNA]</scope>
    <source>
        <strain evidence="4 5">LMG 22119</strain>
    </source>
</reference>
<dbReference type="Proteomes" id="UP000181661">
    <property type="component" value="Unassembled WGS sequence"/>
</dbReference>
<dbReference type="PANTHER" id="PTHR24189:SF50">
    <property type="entry name" value="ANKYRIN REPEAT AND SOCS BOX PROTEIN 2"/>
    <property type="match status" value="1"/>
</dbReference>
<name>A0A1S2V2B7_9PSED</name>
<keyword evidence="1" id="KW-0677">Repeat</keyword>
<evidence type="ECO:0000313" key="5">
    <source>
        <dbReference type="Proteomes" id="UP000181661"/>
    </source>
</evidence>
<dbReference type="PROSITE" id="PS50088">
    <property type="entry name" value="ANK_REPEAT"/>
    <property type="match status" value="1"/>
</dbReference>
<feature type="repeat" description="ANK" evidence="3">
    <location>
        <begin position="33"/>
        <end position="65"/>
    </location>
</feature>
<dbReference type="RefSeq" id="WP_071484492.1">
    <property type="nucleotide sequence ID" value="NZ_FNTS01000002.1"/>
</dbReference>
<evidence type="ECO:0000313" key="4">
    <source>
        <dbReference type="EMBL" id="OIN52857.1"/>
    </source>
</evidence>
<dbReference type="Gene3D" id="1.25.40.20">
    <property type="entry name" value="Ankyrin repeat-containing domain"/>
    <property type="match status" value="1"/>
</dbReference>
<organism evidence="4 5">
    <name type="scientific">Pseudomonas costantinii</name>
    <dbReference type="NCBI Taxonomy" id="168469"/>
    <lineage>
        <taxon>Bacteria</taxon>
        <taxon>Pseudomonadati</taxon>
        <taxon>Pseudomonadota</taxon>
        <taxon>Gammaproteobacteria</taxon>
        <taxon>Pseudomonadales</taxon>
        <taxon>Pseudomonadaceae</taxon>
        <taxon>Pseudomonas</taxon>
    </lineage>
</organism>